<evidence type="ECO:0000313" key="3">
    <source>
        <dbReference type="Proteomes" id="UP000013988"/>
    </source>
</evidence>
<dbReference type="InterPro" id="IPR050695">
    <property type="entry name" value="N-acetylmuramoyl_amidase_3"/>
</dbReference>
<organism evidence="2 3">
    <name type="scientific">Clostridium sartagoforme AAU1</name>
    <dbReference type="NCBI Taxonomy" id="1202534"/>
    <lineage>
        <taxon>Bacteria</taxon>
        <taxon>Bacillati</taxon>
        <taxon>Bacillota</taxon>
        <taxon>Clostridia</taxon>
        <taxon>Eubacteriales</taxon>
        <taxon>Clostridiaceae</taxon>
        <taxon>Clostridium</taxon>
    </lineage>
</organism>
<dbReference type="RefSeq" id="WP_016208506.1">
    <property type="nucleotide sequence ID" value="NZ_ASRV01000194.1"/>
</dbReference>
<dbReference type="SUPFAM" id="SSF53187">
    <property type="entry name" value="Zn-dependent exopeptidases"/>
    <property type="match status" value="1"/>
</dbReference>
<sequence length="270" mass="29879">MKIAVRGGHNFQAPGASGLIDETTEDRKVKDSVINYLRQLGHDVLDVTPGNMDSNSDLVYGVSKANNWGADLFISIHFNKAYNSYNGAIGTETWVYSKSDNIKLDEEIAARIVNAIAGLGFINRGVKESNQLYELRATNMASIIVEVCFVEATEDVALYKRLGPDIIGKVIAEAISNKKINNAIKEEVKVDYIIQYSNSTDQAIAEIMADRLNCPTINCLRPYAFYSQYKTAIAVGEAKNKSGYTNVEIKGKDRKETLDKAIEYCEKLGK</sequence>
<dbReference type="PANTHER" id="PTHR30404:SF8">
    <property type="entry name" value="AUTOLYSIN PH-RELATED"/>
    <property type="match status" value="1"/>
</dbReference>
<accession>R9C029</accession>
<dbReference type="CDD" id="cd02696">
    <property type="entry name" value="MurNAc-LAA"/>
    <property type="match status" value="1"/>
</dbReference>
<name>R9C029_9CLOT</name>
<dbReference type="Proteomes" id="UP000013988">
    <property type="component" value="Unassembled WGS sequence"/>
</dbReference>
<dbReference type="EMBL" id="ASRV01000194">
    <property type="protein sequence ID" value="EOR20571.1"/>
    <property type="molecule type" value="Genomic_DNA"/>
</dbReference>
<keyword evidence="3" id="KW-1185">Reference proteome</keyword>
<gene>
    <name evidence="2" type="ORF">A500_16310</name>
</gene>
<dbReference type="PANTHER" id="PTHR30404">
    <property type="entry name" value="N-ACETYLMURAMOYL-L-ALANINE AMIDASE"/>
    <property type="match status" value="1"/>
</dbReference>
<proteinExistence type="predicted"/>
<dbReference type="PATRIC" id="fig|1202534.3.peg.3233"/>
<comment type="caution">
    <text evidence="2">The sequence shown here is derived from an EMBL/GenBank/DDBJ whole genome shotgun (WGS) entry which is preliminary data.</text>
</comment>
<dbReference type="Pfam" id="PF01520">
    <property type="entry name" value="Amidase_3"/>
    <property type="match status" value="1"/>
</dbReference>
<dbReference type="OrthoDB" id="5344211at2"/>
<reference evidence="2 3" key="1">
    <citation type="submission" date="2013-03" db="EMBL/GenBank/DDBJ databases">
        <title>Whole genome shotgun sequencing of Clostridium sartagoforme AAU1.</title>
        <authorList>
            <person name="Joshi C.G."/>
            <person name="Duggirala S.M."/>
            <person name="Nathani N.M."/>
            <person name="Bhatt V.D."/>
            <person name="Patel A.K."/>
            <person name="Pandya P.R."/>
            <person name="KaPatel J.A."/>
        </authorList>
    </citation>
    <scope>NUCLEOTIDE SEQUENCE [LARGE SCALE GENOMIC DNA]</scope>
    <source>
        <strain evidence="2 3">AAU1</strain>
    </source>
</reference>
<evidence type="ECO:0000313" key="2">
    <source>
        <dbReference type="EMBL" id="EOR20571.1"/>
    </source>
</evidence>
<dbReference type="GO" id="GO:0009253">
    <property type="term" value="P:peptidoglycan catabolic process"/>
    <property type="evidence" value="ECO:0007669"/>
    <property type="project" value="InterPro"/>
</dbReference>
<dbReference type="Gene3D" id="3.40.630.40">
    <property type="entry name" value="Zn-dependent exopeptidases"/>
    <property type="match status" value="1"/>
</dbReference>
<evidence type="ECO:0000259" key="1">
    <source>
        <dbReference type="SMART" id="SM00646"/>
    </source>
</evidence>
<dbReference type="GO" id="GO:0030288">
    <property type="term" value="C:outer membrane-bounded periplasmic space"/>
    <property type="evidence" value="ECO:0007669"/>
    <property type="project" value="TreeGrafter"/>
</dbReference>
<dbReference type="SMART" id="SM00646">
    <property type="entry name" value="Ami_3"/>
    <property type="match status" value="1"/>
</dbReference>
<dbReference type="InterPro" id="IPR002508">
    <property type="entry name" value="MurNAc-LAA_cat"/>
</dbReference>
<feature type="domain" description="MurNAc-LAA" evidence="1">
    <location>
        <begin position="62"/>
        <end position="176"/>
    </location>
</feature>
<dbReference type="Gene3D" id="3.40.50.12090">
    <property type="match status" value="1"/>
</dbReference>
<dbReference type="GO" id="GO:0008745">
    <property type="term" value="F:N-acetylmuramoyl-L-alanine amidase activity"/>
    <property type="evidence" value="ECO:0007669"/>
    <property type="project" value="InterPro"/>
</dbReference>
<protein>
    <submittedName>
        <fullName evidence="2">N-acetylmuramoyl-L-alanine amidase domain-containing protein</fullName>
    </submittedName>
</protein>
<dbReference type="AlphaFoldDB" id="R9C029"/>